<protein>
    <submittedName>
        <fullName evidence="3">Uncharacterized protein</fullName>
    </submittedName>
</protein>
<dbReference type="EMBL" id="JBDFQZ010000014">
    <property type="protein sequence ID" value="KAK9664600.1"/>
    <property type="molecule type" value="Genomic_DNA"/>
</dbReference>
<comment type="caution">
    <text evidence="3">The sequence shown here is derived from an EMBL/GenBank/DDBJ whole genome shotgun (WGS) entry which is preliminary data.</text>
</comment>
<dbReference type="Proteomes" id="UP001443914">
    <property type="component" value="Unassembled WGS sequence"/>
</dbReference>
<feature type="compositionally biased region" description="Basic and acidic residues" evidence="2">
    <location>
        <begin position="18"/>
        <end position="68"/>
    </location>
</feature>
<evidence type="ECO:0000256" key="2">
    <source>
        <dbReference type="SAM" id="MobiDB-lite"/>
    </source>
</evidence>
<feature type="compositionally biased region" description="Low complexity" evidence="2">
    <location>
        <begin position="74"/>
        <end position="87"/>
    </location>
</feature>
<proteinExistence type="inferred from homology"/>
<keyword evidence="4" id="KW-1185">Reference proteome</keyword>
<organism evidence="3 4">
    <name type="scientific">Saponaria officinalis</name>
    <name type="common">Common soapwort</name>
    <name type="synonym">Lychnis saponaria</name>
    <dbReference type="NCBI Taxonomy" id="3572"/>
    <lineage>
        <taxon>Eukaryota</taxon>
        <taxon>Viridiplantae</taxon>
        <taxon>Streptophyta</taxon>
        <taxon>Embryophyta</taxon>
        <taxon>Tracheophyta</taxon>
        <taxon>Spermatophyta</taxon>
        <taxon>Magnoliopsida</taxon>
        <taxon>eudicotyledons</taxon>
        <taxon>Gunneridae</taxon>
        <taxon>Pentapetalae</taxon>
        <taxon>Caryophyllales</taxon>
        <taxon>Caryophyllaceae</taxon>
        <taxon>Caryophylleae</taxon>
        <taxon>Saponaria</taxon>
    </lineage>
</organism>
<reference evidence="3" key="1">
    <citation type="submission" date="2024-03" db="EMBL/GenBank/DDBJ databases">
        <title>WGS assembly of Saponaria officinalis var. Norfolk2.</title>
        <authorList>
            <person name="Jenkins J."/>
            <person name="Shu S."/>
            <person name="Grimwood J."/>
            <person name="Barry K."/>
            <person name="Goodstein D."/>
            <person name="Schmutz J."/>
            <person name="Leebens-Mack J."/>
            <person name="Osbourn A."/>
        </authorList>
    </citation>
    <scope>NUCLEOTIDE SEQUENCE [LARGE SCALE GENOMIC DNA]</scope>
    <source>
        <strain evidence="3">JIC</strain>
    </source>
</reference>
<feature type="region of interest" description="Disordered" evidence="2">
    <location>
        <begin position="1"/>
        <end position="87"/>
    </location>
</feature>
<evidence type="ECO:0000256" key="1">
    <source>
        <dbReference type="ARBA" id="ARBA00010975"/>
    </source>
</evidence>
<feature type="compositionally biased region" description="Low complexity" evidence="2">
    <location>
        <begin position="1"/>
        <end position="17"/>
    </location>
</feature>
<dbReference type="InterPro" id="IPR005513">
    <property type="entry name" value="LEA_1"/>
</dbReference>
<dbReference type="AlphaFoldDB" id="A0AAW1GLS4"/>
<dbReference type="Pfam" id="PF03760">
    <property type="entry name" value="LEA_1"/>
    <property type="match status" value="1"/>
</dbReference>
<evidence type="ECO:0000313" key="3">
    <source>
        <dbReference type="EMBL" id="KAK9664600.1"/>
    </source>
</evidence>
<dbReference type="PANTHER" id="PTHR33493">
    <property type="entry name" value="LATE EMBRYOGENESIS ABUNDANT PROTEIN 6-RELATED"/>
    <property type="match status" value="1"/>
</dbReference>
<evidence type="ECO:0000313" key="4">
    <source>
        <dbReference type="Proteomes" id="UP001443914"/>
    </source>
</evidence>
<dbReference type="GO" id="GO:0009793">
    <property type="term" value="P:embryo development ending in seed dormancy"/>
    <property type="evidence" value="ECO:0007669"/>
    <property type="project" value="InterPro"/>
</dbReference>
<name>A0AAW1GLS4_SAPOF</name>
<accession>A0AAW1GLS4</accession>
<dbReference type="PANTHER" id="PTHR33493:SF2">
    <property type="entry name" value="LATE EMBRYOGENESIS ABUNDANT PROTEIN 46"/>
    <property type="match status" value="1"/>
</dbReference>
<sequence>MESAKQKAANAAASAKAGMEKTKATVGGKVEKMKGHNRFDKDVATMKKDERKNEAEIRKQQAHSHNEAQKQANTTARTGHTTTRSTF</sequence>
<comment type="similarity">
    <text evidence="1">Belongs to the LEA type 1 family.</text>
</comment>
<gene>
    <name evidence="3" type="ORF">RND81_14G054900</name>
</gene>